<name>U5VVD4_9ACTN</name>
<dbReference type="KEGG" id="afs:AFR_12405"/>
<organism evidence="2 3">
    <name type="scientific">Actinoplanes friuliensis DSM 7358</name>
    <dbReference type="NCBI Taxonomy" id="1246995"/>
    <lineage>
        <taxon>Bacteria</taxon>
        <taxon>Bacillati</taxon>
        <taxon>Actinomycetota</taxon>
        <taxon>Actinomycetes</taxon>
        <taxon>Micromonosporales</taxon>
        <taxon>Micromonosporaceae</taxon>
        <taxon>Actinoplanes</taxon>
    </lineage>
</organism>
<evidence type="ECO:0000313" key="2">
    <source>
        <dbReference type="EMBL" id="AGZ40767.1"/>
    </source>
</evidence>
<proteinExistence type="predicted"/>
<dbReference type="InterPro" id="IPR050491">
    <property type="entry name" value="AmpC-like"/>
</dbReference>
<dbReference type="PANTHER" id="PTHR46825:SF7">
    <property type="entry name" value="D-ALANYL-D-ALANINE CARBOXYPEPTIDASE"/>
    <property type="match status" value="1"/>
</dbReference>
<dbReference type="SUPFAM" id="SSF56601">
    <property type="entry name" value="beta-lactamase/transpeptidase-like"/>
    <property type="match status" value="1"/>
</dbReference>
<dbReference type="InterPro" id="IPR012338">
    <property type="entry name" value="Beta-lactam/transpept-like"/>
</dbReference>
<dbReference type="Pfam" id="PF00144">
    <property type="entry name" value="Beta-lactamase"/>
    <property type="match status" value="1"/>
</dbReference>
<dbReference type="PATRIC" id="fig|1246995.3.peg.2519"/>
<dbReference type="HOGENOM" id="CLU_020027_13_0_11"/>
<dbReference type="AlphaFoldDB" id="U5VVD4"/>
<feature type="domain" description="Beta-lactamase-related" evidence="1">
    <location>
        <begin position="6"/>
        <end position="289"/>
    </location>
</feature>
<sequence>MLSVDYGVTEHGTDAPVTPETAFPVGSVTKVATATAVLSLVADGDLELDEPVGCVVSGLPAEVSVVTARQLLSHTAGLPCGPAAEDAGQSAARYLARVCESGPLVLSPGAGFSYSNAGYVLLGRMVSEITGMSWADAVAAIVLEPLGVPVDLVGVPGWAGSGRALATGHSTHALTGRIRPVRQSLCEAEAAAGALALSALDLVALGRLHLGQGLPAVLPPRLAEQMRAVVPDAVPFGLARGWGLGLAAFGTAPHRWSGHDGNADGTAAYLRIDPDGGQVVALTCNAGTGYAMWCDLSAELRRHGVAVDDQLTFPGSAGGDPTVARLHRAGLRGASPDDLRELCSGSYRNGDVEYRVTGEGPHGLRLSIDGDEAENIVVHADLTFSLQDASTGRWSIGGRFVRDHSRRVVNGIQVGGRLAGRRIEALV</sequence>
<dbReference type="EMBL" id="CP006272">
    <property type="protein sequence ID" value="AGZ40767.1"/>
    <property type="molecule type" value="Genomic_DNA"/>
</dbReference>
<evidence type="ECO:0000313" key="3">
    <source>
        <dbReference type="Proteomes" id="UP000017746"/>
    </source>
</evidence>
<protein>
    <submittedName>
        <fullName evidence="2">Beta-lactamase</fullName>
    </submittedName>
</protein>
<dbReference type="STRING" id="1246995.AFR_12405"/>
<accession>U5VVD4</accession>
<dbReference type="InterPro" id="IPR001466">
    <property type="entry name" value="Beta-lactam-related"/>
</dbReference>
<keyword evidence="3" id="KW-1185">Reference proteome</keyword>
<dbReference type="Gene3D" id="3.40.710.10">
    <property type="entry name" value="DD-peptidase/beta-lactamase superfamily"/>
    <property type="match status" value="1"/>
</dbReference>
<dbReference type="eggNOG" id="COG1680">
    <property type="taxonomic scope" value="Bacteria"/>
</dbReference>
<gene>
    <name evidence="2" type="ORF">AFR_12405</name>
</gene>
<dbReference type="PANTHER" id="PTHR46825">
    <property type="entry name" value="D-ALANYL-D-ALANINE-CARBOXYPEPTIDASE/ENDOPEPTIDASE AMPH"/>
    <property type="match status" value="1"/>
</dbReference>
<dbReference type="Proteomes" id="UP000017746">
    <property type="component" value="Chromosome"/>
</dbReference>
<evidence type="ECO:0000259" key="1">
    <source>
        <dbReference type="Pfam" id="PF00144"/>
    </source>
</evidence>
<reference evidence="2 3" key="1">
    <citation type="journal article" date="2014" name="J. Biotechnol.">
        <title>Complete genome sequence of the actinobacterium Actinoplanes friuliensis HAG 010964, producer of the lipopeptide antibiotic friulimycin.</title>
        <authorList>
            <person name="Ruckert C."/>
            <person name="Szczepanowski R."/>
            <person name="Albersmeier A."/>
            <person name="Goesmann A."/>
            <person name="Fischer N."/>
            <person name="Steinkamper A."/>
            <person name="Puhler A."/>
            <person name="Biener R."/>
            <person name="Schwartz D."/>
            <person name="Kalinowski J."/>
        </authorList>
    </citation>
    <scope>NUCLEOTIDE SEQUENCE [LARGE SCALE GENOMIC DNA]</scope>
    <source>
        <strain evidence="2 3">DSM 7358</strain>
    </source>
</reference>